<gene>
    <name evidence="2" type="ORF">SAMN02745248_02282</name>
</gene>
<protein>
    <submittedName>
        <fullName evidence="2">ABC-2 family transporter protein</fullName>
    </submittedName>
</protein>
<feature type="transmembrane region" description="Helical" evidence="1">
    <location>
        <begin position="277"/>
        <end position="294"/>
    </location>
</feature>
<keyword evidence="3" id="KW-1185">Reference proteome</keyword>
<proteinExistence type="predicted"/>
<accession>A0A1M6RG84</accession>
<dbReference type="PANTHER" id="PTHR37305">
    <property type="entry name" value="INTEGRAL MEMBRANE PROTEIN-RELATED"/>
    <property type="match status" value="1"/>
</dbReference>
<feature type="transmembrane region" description="Helical" evidence="1">
    <location>
        <begin position="248"/>
        <end position="271"/>
    </location>
</feature>
<sequence length="379" mass="42755">MFKLIGFYFKTFFKSPKNYINIVLVGCAIIGGCVMFNLRRAPYEGNFSRPPLTYTVECSDEKGEKLVKLQQEVESAFFQKEWTNYYGKAIEYYEYCYETRTGEDQGVGYKKEIERYEYLLQENVPYIDENTSTTSLVFLKNLLNEPIVLLMLIGVLLSSAQLFSSEVENKTYKLLYTQPMSKNKIFFSKLISIIFINFAIVISLILVCFIYQTIVKGLGSPKWLTGVALSAKDALAESTSYITLGKYVLCEMGFLAMMIIFTCCLGTMVSLIINNSAASLCGATVILGLLYVLFKNKPFDVIQKFNPCAYMDIDRIMSLSPMSGLDAMLQTNPMQLMRKGQMKSLVNLSLSSGIMILSASIVVLVCINLFIVNKKNIAK</sequence>
<feature type="transmembrane region" description="Helical" evidence="1">
    <location>
        <begin position="20"/>
        <end position="38"/>
    </location>
</feature>
<dbReference type="Proteomes" id="UP000183952">
    <property type="component" value="Unassembled WGS sequence"/>
</dbReference>
<evidence type="ECO:0000313" key="2">
    <source>
        <dbReference type="EMBL" id="SHK31491.1"/>
    </source>
</evidence>
<name>A0A1M6RG84_9CLOT</name>
<organism evidence="2 3">
    <name type="scientific">Hathewaya proteolytica DSM 3090</name>
    <dbReference type="NCBI Taxonomy" id="1121331"/>
    <lineage>
        <taxon>Bacteria</taxon>
        <taxon>Bacillati</taxon>
        <taxon>Bacillota</taxon>
        <taxon>Clostridia</taxon>
        <taxon>Eubacteriales</taxon>
        <taxon>Clostridiaceae</taxon>
        <taxon>Hathewaya</taxon>
    </lineage>
</organism>
<dbReference type="AlphaFoldDB" id="A0A1M6RG84"/>
<feature type="transmembrane region" description="Helical" evidence="1">
    <location>
        <begin position="185"/>
        <end position="211"/>
    </location>
</feature>
<dbReference type="STRING" id="1121331.SAMN02745248_02282"/>
<reference evidence="2 3" key="1">
    <citation type="submission" date="2016-11" db="EMBL/GenBank/DDBJ databases">
        <authorList>
            <person name="Jaros S."/>
            <person name="Januszkiewicz K."/>
            <person name="Wedrychowicz H."/>
        </authorList>
    </citation>
    <scope>NUCLEOTIDE SEQUENCE [LARGE SCALE GENOMIC DNA]</scope>
    <source>
        <strain evidence="2 3">DSM 3090</strain>
    </source>
</reference>
<keyword evidence="1" id="KW-0812">Transmembrane</keyword>
<feature type="transmembrane region" description="Helical" evidence="1">
    <location>
        <begin position="345"/>
        <end position="371"/>
    </location>
</feature>
<keyword evidence="1" id="KW-1133">Transmembrane helix</keyword>
<dbReference type="PANTHER" id="PTHR37305:SF1">
    <property type="entry name" value="MEMBRANE PROTEIN"/>
    <property type="match status" value="1"/>
</dbReference>
<dbReference type="GO" id="GO:0140359">
    <property type="term" value="F:ABC-type transporter activity"/>
    <property type="evidence" value="ECO:0007669"/>
    <property type="project" value="InterPro"/>
</dbReference>
<dbReference type="PROSITE" id="PS51257">
    <property type="entry name" value="PROKAR_LIPOPROTEIN"/>
    <property type="match status" value="1"/>
</dbReference>
<dbReference type="GO" id="GO:0005886">
    <property type="term" value="C:plasma membrane"/>
    <property type="evidence" value="ECO:0007669"/>
    <property type="project" value="UniProtKB-SubCell"/>
</dbReference>
<dbReference type="EMBL" id="FRAD01000022">
    <property type="protein sequence ID" value="SHK31491.1"/>
    <property type="molecule type" value="Genomic_DNA"/>
</dbReference>
<evidence type="ECO:0000313" key="3">
    <source>
        <dbReference type="Proteomes" id="UP000183952"/>
    </source>
</evidence>
<dbReference type="Pfam" id="PF12679">
    <property type="entry name" value="ABC2_membrane_2"/>
    <property type="match status" value="1"/>
</dbReference>
<keyword evidence="1" id="KW-0472">Membrane</keyword>
<evidence type="ECO:0000256" key="1">
    <source>
        <dbReference type="SAM" id="Phobius"/>
    </source>
</evidence>
<dbReference type="RefSeq" id="WP_072904204.1">
    <property type="nucleotide sequence ID" value="NZ_FRAD01000022.1"/>
</dbReference>